<keyword evidence="5" id="KW-1185">Reference proteome</keyword>
<dbReference type="PANTHER" id="PTHR12904">
    <property type="match status" value="1"/>
</dbReference>
<dbReference type="InterPro" id="IPR011989">
    <property type="entry name" value="ARM-like"/>
</dbReference>
<gene>
    <name evidence="4" type="ORF">L5515_013361</name>
</gene>
<dbReference type="AlphaFoldDB" id="A0AAE9J6V7"/>
<evidence type="ECO:0000256" key="1">
    <source>
        <dbReference type="ARBA" id="ARBA00022786"/>
    </source>
</evidence>
<organism evidence="4 5">
    <name type="scientific">Caenorhabditis briggsae</name>
    <dbReference type="NCBI Taxonomy" id="6238"/>
    <lineage>
        <taxon>Eukaryota</taxon>
        <taxon>Metazoa</taxon>
        <taxon>Ecdysozoa</taxon>
        <taxon>Nematoda</taxon>
        <taxon>Chromadorea</taxon>
        <taxon>Rhabditida</taxon>
        <taxon>Rhabditina</taxon>
        <taxon>Rhabditomorpha</taxon>
        <taxon>Rhabditoidea</taxon>
        <taxon>Rhabditidae</taxon>
        <taxon>Peloderinae</taxon>
        <taxon>Caenorhabditis</taxon>
    </lineage>
</organism>
<dbReference type="Proteomes" id="UP000829354">
    <property type="component" value="Chromosome II"/>
</dbReference>
<accession>A0AAE9J6V7</accession>
<feature type="domain" description="Zer-1-like leucine-rich repeats region" evidence="3">
    <location>
        <begin position="219"/>
        <end position="282"/>
    </location>
</feature>
<dbReference type="InterPro" id="IPR032675">
    <property type="entry name" value="LRR_dom_sf"/>
</dbReference>
<feature type="domain" description="Protein zer-1 homolog-like C-terminal" evidence="2">
    <location>
        <begin position="433"/>
        <end position="771"/>
    </location>
</feature>
<protein>
    <recommendedName>
        <fullName evidence="6">Protein CBR-ZYG-11</fullName>
    </recommendedName>
</protein>
<dbReference type="PANTHER" id="PTHR12904:SF22">
    <property type="entry name" value="ZYG-11 FAMILY MEMBER B, CELL CYCLE REGULATOR"/>
    <property type="match status" value="1"/>
</dbReference>
<dbReference type="SUPFAM" id="SSF52047">
    <property type="entry name" value="RNI-like"/>
    <property type="match status" value="1"/>
</dbReference>
<evidence type="ECO:0000259" key="2">
    <source>
        <dbReference type="Pfam" id="PF22964"/>
    </source>
</evidence>
<dbReference type="Gene3D" id="3.80.10.10">
    <property type="entry name" value="Ribonuclease Inhibitor"/>
    <property type="match status" value="1"/>
</dbReference>
<dbReference type="InterPro" id="IPR056845">
    <property type="entry name" value="LRR_Zer-1"/>
</dbReference>
<dbReference type="InterPro" id="IPR051341">
    <property type="entry name" value="Zyg-11_UBL_adapter"/>
</dbReference>
<evidence type="ECO:0008006" key="6">
    <source>
        <dbReference type="Google" id="ProtNLM"/>
    </source>
</evidence>
<evidence type="ECO:0000259" key="3">
    <source>
        <dbReference type="Pfam" id="PF25013"/>
    </source>
</evidence>
<dbReference type="InterPro" id="IPR055142">
    <property type="entry name" value="ZER1-like_C"/>
</dbReference>
<sequence length="849" mass="96296">MQQLLVSSPLPFPCLRLSLPLLLRTLFFFSSLLFFSLCISTDMDHNVAATTTTIPRLSRIATERVAECIENDTLPDFDHLLVASSSNDIFEVLRRKKKLNHRTLKTMCSGSKFQINKIDLMGNKVESEDLLLCSNQNLVSFRLGDIDYFPNTNKIQVADVLDMALNRTSRKQLRHLDLSGKLRITSSWPMYVAKKLPRLESLAFANRSTANDTLAQIGANLGNLRFLDISSTCVTDISCIAGLQNLEVLIMHNLNILKGDVTETLSNLTKLRVLDISRKVNTDFLQETSQDAHLDLALGIFNRSNEAIESGTATPWAELRAIDMSGLSIVQFGTDRALAFIEKIIEAHPKLEQISLLATPLDSSLIEIPNRNLRVINTVSRKSILHALEHYAGLDRPAFITHTLHSVYYQLQSGYDKFSQEELKECLRLVCIAMQQSLSTLPVQIAGSACLYHLCKMKRIKRLSVKEVINCIERSLDAAEQYRTMTQLQKNVWLTICNDYLLHLEGIDFYRTCKVALDTMLLNRDASVERMTIAIVSIVTPKMRPAEAKTLTTETKYVFHLVKIMNDYLEAYNREYRQGHERDNDNALYTLKFTLSALWNLTDECPSTCKAFLDAGGVVIAFKILNAFDYHGTVQTKVLGILNNLAEVQELELEQLCKYDYIATLISCLDGMFDQVDTKGRYREVERSYFAAGILANLLTNTTGWESEKQREDACERLLELIEQYPVLPSAMVSYKSFVPFRRIVQQSKSNGAIMWCLWGVHHVLQHREKNNAPTFKHGYIEMFLTSGLHPIVEEMARGNSRHIHKIDLRVVHLARQISEIVASEFPTRHHDISPNTSLTTPVILAPRS</sequence>
<dbReference type="InterPro" id="IPR016024">
    <property type="entry name" value="ARM-type_fold"/>
</dbReference>
<dbReference type="EMBL" id="CP092621">
    <property type="protein sequence ID" value="UMM16279.1"/>
    <property type="molecule type" value="Genomic_DNA"/>
</dbReference>
<dbReference type="Pfam" id="PF22964">
    <property type="entry name" value="ZER1-like_2nd"/>
    <property type="match status" value="1"/>
</dbReference>
<proteinExistence type="predicted"/>
<dbReference type="SUPFAM" id="SSF48371">
    <property type="entry name" value="ARM repeat"/>
    <property type="match status" value="1"/>
</dbReference>
<reference evidence="4 5" key="1">
    <citation type="submission" date="2022-04" db="EMBL/GenBank/DDBJ databases">
        <title>Chromosome-level reference genomes for two strains of Caenorhabditis briggsae: an improved platform for comparative genomics.</title>
        <authorList>
            <person name="Stevens L."/>
            <person name="Andersen E."/>
        </authorList>
    </citation>
    <scope>NUCLEOTIDE SEQUENCE [LARGE SCALE GENOMIC DNA]</scope>
    <source>
        <strain evidence="4">VX34</strain>
        <tissue evidence="4">Whole-organism</tissue>
    </source>
</reference>
<evidence type="ECO:0000313" key="4">
    <source>
        <dbReference type="EMBL" id="UMM16279.1"/>
    </source>
</evidence>
<dbReference type="FunFam" id="3.80.10.10:FF:001095">
    <property type="entry name" value="Early embryogenesis protein zyg-11"/>
    <property type="match status" value="1"/>
</dbReference>
<evidence type="ECO:0000313" key="5">
    <source>
        <dbReference type="Proteomes" id="UP000829354"/>
    </source>
</evidence>
<name>A0AAE9J6V7_CAEBR</name>
<dbReference type="Pfam" id="PF25013">
    <property type="entry name" value="LRR_Zer-1"/>
    <property type="match status" value="1"/>
</dbReference>
<keyword evidence="1" id="KW-0833">Ubl conjugation pathway</keyword>
<dbReference type="Gene3D" id="1.25.10.10">
    <property type="entry name" value="Leucine-rich Repeat Variant"/>
    <property type="match status" value="1"/>
</dbReference>
<dbReference type="FunFam" id="1.25.10.10:FF:001212">
    <property type="entry name" value="Early embryogenesis protein zyg-11"/>
    <property type="match status" value="1"/>
</dbReference>